<feature type="domain" description="HPt" evidence="2">
    <location>
        <begin position="33"/>
        <end position="105"/>
    </location>
</feature>
<evidence type="ECO:0000313" key="4">
    <source>
        <dbReference type="Proteomes" id="UP000198862"/>
    </source>
</evidence>
<dbReference type="GO" id="GO:0004672">
    <property type="term" value="F:protein kinase activity"/>
    <property type="evidence" value="ECO:0007669"/>
    <property type="project" value="UniProtKB-ARBA"/>
</dbReference>
<dbReference type="InterPro" id="IPR036641">
    <property type="entry name" value="HPT_dom_sf"/>
</dbReference>
<dbReference type="InterPro" id="IPR008207">
    <property type="entry name" value="Sig_transdc_His_kin_Hpt_dom"/>
</dbReference>
<organism evidence="3 4">
    <name type="scientific">Pseudoalteromonas denitrificans DSM 6059</name>
    <dbReference type="NCBI Taxonomy" id="1123010"/>
    <lineage>
        <taxon>Bacteria</taxon>
        <taxon>Pseudomonadati</taxon>
        <taxon>Pseudomonadota</taxon>
        <taxon>Gammaproteobacteria</taxon>
        <taxon>Alteromonadales</taxon>
        <taxon>Pseudoalteromonadaceae</taxon>
        <taxon>Pseudoalteromonas</taxon>
    </lineage>
</organism>
<evidence type="ECO:0000313" key="3">
    <source>
        <dbReference type="EMBL" id="SFC85014.1"/>
    </source>
</evidence>
<dbReference type="Gene3D" id="1.20.120.160">
    <property type="entry name" value="HPT domain"/>
    <property type="match status" value="1"/>
</dbReference>
<dbReference type="RefSeq" id="WP_091984734.1">
    <property type="nucleotide sequence ID" value="NZ_FOLO01000020.1"/>
</dbReference>
<protein>
    <submittedName>
        <fullName evidence="3">Hpt domain-containing protein</fullName>
    </submittedName>
</protein>
<evidence type="ECO:0000259" key="2">
    <source>
        <dbReference type="Pfam" id="PF01627"/>
    </source>
</evidence>
<evidence type="ECO:0000256" key="1">
    <source>
        <dbReference type="ARBA" id="ARBA00023012"/>
    </source>
</evidence>
<name>A0A1I1MHQ3_9GAMM</name>
<dbReference type="GO" id="GO:0000160">
    <property type="term" value="P:phosphorelay signal transduction system"/>
    <property type="evidence" value="ECO:0007669"/>
    <property type="project" value="UniProtKB-KW"/>
</dbReference>
<dbReference type="Pfam" id="PF01627">
    <property type="entry name" value="Hpt"/>
    <property type="match status" value="1"/>
</dbReference>
<dbReference type="AlphaFoldDB" id="A0A1I1MHQ3"/>
<sequence length="116" mass="12803">MEDMVIDENALSGMKSLLGEQFGTTLTFCYSEFDRLNLELNQSIKVDSNSAIRHAHSLKSNAAQFGALSLAEMAKNVEHSLSKGNLEEALAHASLLQTFIEQTKNKINTWKLSATD</sequence>
<dbReference type="Proteomes" id="UP000198862">
    <property type="component" value="Unassembled WGS sequence"/>
</dbReference>
<proteinExistence type="predicted"/>
<accession>A0A1I1MHQ3</accession>
<reference evidence="3 4" key="1">
    <citation type="submission" date="2016-10" db="EMBL/GenBank/DDBJ databases">
        <authorList>
            <person name="de Groot N.N."/>
        </authorList>
    </citation>
    <scope>NUCLEOTIDE SEQUENCE [LARGE SCALE GENOMIC DNA]</scope>
    <source>
        <strain evidence="3 4">DSM 6059</strain>
    </source>
</reference>
<keyword evidence="1" id="KW-0902">Two-component regulatory system</keyword>
<keyword evidence="4" id="KW-1185">Reference proteome</keyword>
<dbReference type="EMBL" id="FOLO01000020">
    <property type="protein sequence ID" value="SFC85014.1"/>
    <property type="molecule type" value="Genomic_DNA"/>
</dbReference>
<gene>
    <name evidence="3" type="ORF">SAMN02745724_02698</name>
</gene>
<dbReference type="SUPFAM" id="SSF47226">
    <property type="entry name" value="Histidine-containing phosphotransfer domain, HPT domain"/>
    <property type="match status" value="1"/>
</dbReference>
<dbReference type="OrthoDB" id="6311255at2"/>